<sequence>MTFQRPSKNEYFKEIVEVVATRSTCTHAQVGALLVSPEGQLLSTGYNGSVSGMPHCTDVGCLEDKDGHCIATVHAEQNAIAQAAKHGVSPSGSTLYTTLFPCIACLKLALAAGVKEIKYINEYHAKDPYEEQLIKTLSIDVEKI</sequence>
<protein>
    <submittedName>
        <fullName evidence="6">Competence protein ComEB</fullName>
    </submittedName>
</protein>
<evidence type="ECO:0000256" key="4">
    <source>
        <dbReference type="PIRSR" id="PIRSR006019-2"/>
    </source>
</evidence>
<keyword evidence="2" id="KW-0378">Hydrolase</keyword>
<proteinExistence type="predicted"/>
<comment type="cofactor">
    <cofactor evidence="1 4">
        <name>Zn(2+)</name>
        <dbReference type="ChEBI" id="CHEBI:29105"/>
    </cofactor>
</comment>
<dbReference type="Gene3D" id="3.40.140.10">
    <property type="entry name" value="Cytidine Deaminase, domain 2"/>
    <property type="match status" value="1"/>
</dbReference>
<feature type="binding site" evidence="4">
    <location>
        <position position="105"/>
    </location>
    <ligand>
        <name>Zn(2+)</name>
        <dbReference type="ChEBI" id="CHEBI:29105"/>
        <note>catalytic</note>
    </ligand>
</feature>
<dbReference type="InterPro" id="IPR015517">
    <property type="entry name" value="dCMP_deaminase-rel"/>
</dbReference>
<dbReference type="InterPro" id="IPR002125">
    <property type="entry name" value="CMP_dCMP_dom"/>
</dbReference>
<feature type="binding site" evidence="4">
    <location>
        <position position="102"/>
    </location>
    <ligand>
        <name>Zn(2+)</name>
        <dbReference type="ChEBI" id="CHEBI:29105"/>
        <note>catalytic</note>
    </ligand>
</feature>
<reference evidence="6 7" key="1">
    <citation type="journal article" date="2018" name="Genome Announc.">
        <title>Draft Genome Sequence of Lactococcus sp. Strain NtB2 (JCM 32569), Isolated from the Gut of the Higher Termite Nasutitermes takasagoensis.</title>
        <authorList>
            <person name="Noda S."/>
            <person name="Aihara C."/>
            <person name="Yuki M."/>
            <person name="Ohkuma M."/>
        </authorList>
    </citation>
    <scope>NUCLEOTIDE SEQUENCE [LARGE SCALE GENOMIC DNA]</scope>
    <source>
        <strain evidence="6 7">NtB2</strain>
    </source>
</reference>
<evidence type="ECO:0000259" key="5">
    <source>
        <dbReference type="PROSITE" id="PS51747"/>
    </source>
</evidence>
<dbReference type="Proteomes" id="UP000245021">
    <property type="component" value="Unassembled WGS sequence"/>
</dbReference>
<evidence type="ECO:0000256" key="1">
    <source>
        <dbReference type="ARBA" id="ARBA00001947"/>
    </source>
</evidence>
<dbReference type="EMBL" id="BFFO01000007">
    <property type="protein sequence ID" value="GBG97097.1"/>
    <property type="molecule type" value="Genomic_DNA"/>
</dbReference>
<keyword evidence="4" id="KW-0862">Zinc</keyword>
<dbReference type="PANTHER" id="PTHR11086">
    <property type="entry name" value="DEOXYCYTIDYLATE DEAMINASE-RELATED"/>
    <property type="match status" value="1"/>
</dbReference>
<dbReference type="GO" id="GO:0008270">
    <property type="term" value="F:zinc ion binding"/>
    <property type="evidence" value="ECO:0007669"/>
    <property type="project" value="InterPro"/>
</dbReference>
<keyword evidence="4" id="KW-0479">Metal-binding</keyword>
<dbReference type="PIRSF" id="PIRSF006019">
    <property type="entry name" value="dCMP_deaminase"/>
    <property type="match status" value="1"/>
</dbReference>
<evidence type="ECO:0000256" key="2">
    <source>
        <dbReference type="ARBA" id="ARBA00022801"/>
    </source>
</evidence>
<dbReference type="AlphaFoldDB" id="A0A2R5HGA7"/>
<dbReference type="SUPFAM" id="SSF53927">
    <property type="entry name" value="Cytidine deaminase-like"/>
    <property type="match status" value="1"/>
</dbReference>
<dbReference type="RefSeq" id="WP_165814969.1">
    <property type="nucleotide sequence ID" value="NZ_BFFO01000007.1"/>
</dbReference>
<dbReference type="GO" id="GO:0005737">
    <property type="term" value="C:cytoplasm"/>
    <property type="evidence" value="ECO:0007669"/>
    <property type="project" value="TreeGrafter"/>
</dbReference>
<dbReference type="InterPro" id="IPR016193">
    <property type="entry name" value="Cytidine_deaminase-like"/>
</dbReference>
<evidence type="ECO:0000256" key="3">
    <source>
        <dbReference type="PIRSR" id="PIRSR006019-1"/>
    </source>
</evidence>
<name>A0A2R5HGA7_9LACT</name>
<dbReference type="InterPro" id="IPR035105">
    <property type="entry name" value="Deoxycytidylate_deaminase_dom"/>
</dbReference>
<dbReference type="PROSITE" id="PS51747">
    <property type="entry name" value="CYT_DCMP_DEAMINASES_2"/>
    <property type="match status" value="1"/>
</dbReference>
<keyword evidence="7" id="KW-1185">Reference proteome</keyword>
<evidence type="ECO:0000313" key="7">
    <source>
        <dbReference type="Proteomes" id="UP000245021"/>
    </source>
</evidence>
<evidence type="ECO:0000313" key="6">
    <source>
        <dbReference type="EMBL" id="GBG97097.1"/>
    </source>
</evidence>
<feature type="active site" description="Proton donor" evidence="3">
    <location>
        <position position="76"/>
    </location>
</feature>
<dbReference type="PANTHER" id="PTHR11086:SF18">
    <property type="entry name" value="DEOXYCYTIDYLATE DEAMINASE"/>
    <property type="match status" value="1"/>
</dbReference>
<organism evidence="6 7">
    <name type="scientific">Lactococcus termiticola</name>
    <dbReference type="NCBI Taxonomy" id="2169526"/>
    <lineage>
        <taxon>Bacteria</taxon>
        <taxon>Bacillati</taxon>
        <taxon>Bacillota</taxon>
        <taxon>Bacilli</taxon>
        <taxon>Lactobacillales</taxon>
        <taxon>Streptococcaceae</taxon>
        <taxon>Lactococcus</taxon>
    </lineage>
</organism>
<dbReference type="GO" id="GO:0006220">
    <property type="term" value="P:pyrimidine nucleotide metabolic process"/>
    <property type="evidence" value="ECO:0007669"/>
    <property type="project" value="InterPro"/>
</dbReference>
<dbReference type="Pfam" id="PF00383">
    <property type="entry name" value="dCMP_cyt_deam_1"/>
    <property type="match status" value="1"/>
</dbReference>
<dbReference type="GO" id="GO:0004132">
    <property type="term" value="F:dCMP deaminase activity"/>
    <property type="evidence" value="ECO:0007669"/>
    <property type="project" value="InterPro"/>
</dbReference>
<dbReference type="InterPro" id="IPR016473">
    <property type="entry name" value="dCMP_deaminase"/>
</dbReference>
<dbReference type="CDD" id="cd01286">
    <property type="entry name" value="deoxycytidylate_deaminase"/>
    <property type="match status" value="1"/>
</dbReference>
<feature type="binding site" evidence="4">
    <location>
        <position position="74"/>
    </location>
    <ligand>
        <name>Zn(2+)</name>
        <dbReference type="ChEBI" id="CHEBI:29105"/>
        <note>catalytic</note>
    </ligand>
</feature>
<gene>
    <name evidence="6" type="primary">comEB</name>
    <name evidence="6" type="ORF">NtB2_01234</name>
</gene>
<accession>A0A2R5HGA7</accession>
<feature type="domain" description="CMP/dCMP-type deaminase" evidence="5">
    <location>
        <begin position="7"/>
        <end position="136"/>
    </location>
</feature>
<comment type="caution">
    <text evidence="6">The sequence shown here is derived from an EMBL/GenBank/DDBJ whole genome shotgun (WGS) entry which is preliminary data.</text>
</comment>